<reference evidence="1" key="1">
    <citation type="submission" date="2014-09" db="EMBL/GenBank/DDBJ databases">
        <authorList>
            <person name="Magalhaes I.L.F."/>
            <person name="Oliveira U."/>
            <person name="Santos F.R."/>
            <person name="Vidigal T.H.D.A."/>
            <person name="Brescovit A.D."/>
            <person name="Santos A.J."/>
        </authorList>
    </citation>
    <scope>NUCLEOTIDE SEQUENCE</scope>
    <source>
        <tissue evidence="1">Shoot tissue taken approximately 20 cm above the soil surface</tissue>
    </source>
</reference>
<sequence>MSVIPFLTYIISFPRCLSSLRTSIFIS</sequence>
<protein>
    <submittedName>
        <fullName evidence="1">Uncharacterized protein</fullName>
    </submittedName>
</protein>
<proteinExistence type="predicted"/>
<name>A0A0A8XWN4_ARUDO</name>
<organism evidence="1">
    <name type="scientific">Arundo donax</name>
    <name type="common">Giant reed</name>
    <name type="synonym">Donax arundinaceus</name>
    <dbReference type="NCBI Taxonomy" id="35708"/>
    <lineage>
        <taxon>Eukaryota</taxon>
        <taxon>Viridiplantae</taxon>
        <taxon>Streptophyta</taxon>
        <taxon>Embryophyta</taxon>
        <taxon>Tracheophyta</taxon>
        <taxon>Spermatophyta</taxon>
        <taxon>Magnoliopsida</taxon>
        <taxon>Liliopsida</taxon>
        <taxon>Poales</taxon>
        <taxon>Poaceae</taxon>
        <taxon>PACMAD clade</taxon>
        <taxon>Arundinoideae</taxon>
        <taxon>Arundineae</taxon>
        <taxon>Arundo</taxon>
    </lineage>
</organism>
<evidence type="ECO:0000313" key="1">
    <source>
        <dbReference type="EMBL" id="JAD18301.1"/>
    </source>
</evidence>
<reference evidence="1" key="2">
    <citation type="journal article" date="2015" name="Data Brief">
        <title>Shoot transcriptome of the giant reed, Arundo donax.</title>
        <authorList>
            <person name="Barrero R.A."/>
            <person name="Guerrero F.D."/>
            <person name="Moolhuijzen P."/>
            <person name="Goolsby J.A."/>
            <person name="Tidwell J."/>
            <person name="Bellgard S.E."/>
            <person name="Bellgard M.I."/>
        </authorList>
    </citation>
    <scope>NUCLEOTIDE SEQUENCE</scope>
    <source>
        <tissue evidence="1">Shoot tissue taken approximately 20 cm above the soil surface</tissue>
    </source>
</reference>
<dbReference type="EMBL" id="GBRH01279594">
    <property type="protein sequence ID" value="JAD18301.1"/>
    <property type="molecule type" value="Transcribed_RNA"/>
</dbReference>
<dbReference type="AlphaFoldDB" id="A0A0A8XWN4"/>
<accession>A0A0A8XWN4</accession>